<feature type="transmembrane region" description="Helical" evidence="1">
    <location>
        <begin position="251"/>
        <end position="269"/>
    </location>
</feature>
<reference evidence="3" key="1">
    <citation type="journal article" date="2021" name="PeerJ">
        <title>Extensive microbial diversity within the chicken gut microbiome revealed by metagenomics and culture.</title>
        <authorList>
            <person name="Gilroy R."/>
            <person name="Ravi A."/>
            <person name="Getino M."/>
            <person name="Pursley I."/>
            <person name="Horton D.L."/>
            <person name="Alikhan N.F."/>
            <person name="Baker D."/>
            <person name="Gharbi K."/>
            <person name="Hall N."/>
            <person name="Watson M."/>
            <person name="Adriaenssens E.M."/>
            <person name="Foster-Nyarko E."/>
            <person name="Jarju S."/>
            <person name="Secka A."/>
            <person name="Antonio M."/>
            <person name="Oren A."/>
            <person name="Chaudhuri R.R."/>
            <person name="La Ragione R."/>
            <person name="Hildebrand F."/>
            <person name="Pallen M.J."/>
        </authorList>
    </citation>
    <scope>NUCLEOTIDE SEQUENCE</scope>
    <source>
        <strain evidence="3">811</strain>
    </source>
</reference>
<dbReference type="EMBL" id="DXFX01000099">
    <property type="protein sequence ID" value="HIX08324.1"/>
    <property type="molecule type" value="Genomic_DNA"/>
</dbReference>
<dbReference type="Proteomes" id="UP000824204">
    <property type="component" value="Unassembled WGS sequence"/>
</dbReference>
<dbReference type="InterPro" id="IPR012429">
    <property type="entry name" value="HGSNAT_cat"/>
</dbReference>
<dbReference type="Pfam" id="PF07786">
    <property type="entry name" value="HGSNAT_cat"/>
    <property type="match status" value="2"/>
</dbReference>
<keyword evidence="1" id="KW-0472">Membrane</keyword>
<evidence type="ECO:0000313" key="3">
    <source>
        <dbReference type="EMBL" id="HIX08324.1"/>
    </source>
</evidence>
<comment type="caution">
    <text evidence="3">The sequence shown here is derived from an EMBL/GenBank/DDBJ whole genome shotgun (WGS) entry which is preliminary data.</text>
</comment>
<feature type="transmembrane region" description="Helical" evidence="1">
    <location>
        <begin position="114"/>
        <end position="136"/>
    </location>
</feature>
<organism evidence="3 4">
    <name type="scientific">Candidatus Borkfalkia faecipullorum</name>
    <dbReference type="NCBI Taxonomy" id="2838510"/>
    <lineage>
        <taxon>Bacteria</taxon>
        <taxon>Bacillati</taxon>
        <taxon>Bacillota</taxon>
        <taxon>Clostridia</taxon>
        <taxon>Christensenellales</taxon>
        <taxon>Christensenellaceae</taxon>
        <taxon>Candidatus Borkfalkia</taxon>
    </lineage>
</organism>
<feature type="transmembrane region" description="Helical" evidence="1">
    <location>
        <begin position="296"/>
        <end position="317"/>
    </location>
</feature>
<feature type="transmembrane region" description="Helical" evidence="1">
    <location>
        <begin position="182"/>
        <end position="204"/>
    </location>
</feature>
<name>A0A9D1V9N6_9FIRM</name>
<reference evidence="3" key="2">
    <citation type="submission" date="2021-04" db="EMBL/GenBank/DDBJ databases">
        <authorList>
            <person name="Gilroy R."/>
        </authorList>
    </citation>
    <scope>NUCLEOTIDE SEQUENCE</scope>
    <source>
        <strain evidence="3">811</strain>
    </source>
</reference>
<dbReference type="AlphaFoldDB" id="A0A9D1V9N6"/>
<keyword evidence="1" id="KW-0812">Transmembrane</keyword>
<proteinExistence type="predicted"/>
<gene>
    <name evidence="3" type="ORF">H9741_07635</name>
</gene>
<keyword evidence="1" id="KW-1133">Transmembrane helix</keyword>
<feature type="transmembrane region" description="Helical" evidence="1">
    <location>
        <begin position="148"/>
        <end position="170"/>
    </location>
</feature>
<sequence length="320" mass="35752">MRYFFNAKHPGSAGYKQTVAAYCGREKYRFWELDFVRGLCVLLMVFDHCMYCFWDVLPSANQMFGTSFLSELAPVAIKYWNSAFRNNIRLVVVSAFFIICGISCTLTRGNFRRFIPLAIVAGGISAVTTVLDQLVLPGAQVRFGVIHMLAAGVLLYAVLDEAAVSVGSVLGKGKKANFTREALRYLPGLVGLILLCWLFFGGFARFSHESGYWDVVGNFSPQNATNAEKDIYSVFLYVKNYYFRSGDYFPILPWSALVLAGGILGRLIYHTSAKYAFRPLDGAWNRGMCIIGRHAAVIYVAHMIVIPLYFALGAYLFSLL</sequence>
<feature type="domain" description="Heparan-alpha-glucosaminide N-acetyltransferase catalytic" evidence="2">
    <location>
        <begin position="29"/>
        <end position="159"/>
    </location>
</feature>
<protein>
    <submittedName>
        <fullName evidence="3">DUF1624 domain-containing protein</fullName>
    </submittedName>
</protein>
<feature type="transmembrane region" description="Helical" evidence="1">
    <location>
        <begin position="88"/>
        <end position="107"/>
    </location>
</feature>
<evidence type="ECO:0000256" key="1">
    <source>
        <dbReference type="SAM" id="Phobius"/>
    </source>
</evidence>
<accession>A0A9D1V9N6</accession>
<feature type="domain" description="Heparan-alpha-glucosaminide N-acetyltransferase catalytic" evidence="2">
    <location>
        <begin position="232"/>
        <end position="303"/>
    </location>
</feature>
<feature type="transmembrane region" description="Helical" evidence="1">
    <location>
        <begin position="35"/>
        <end position="57"/>
    </location>
</feature>
<evidence type="ECO:0000313" key="4">
    <source>
        <dbReference type="Proteomes" id="UP000824204"/>
    </source>
</evidence>
<evidence type="ECO:0000259" key="2">
    <source>
        <dbReference type="Pfam" id="PF07786"/>
    </source>
</evidence>